<proteinExistence type="predicted"/>
<dbReference type="EMBL" id="PKJC01000056">
    <property type="protein sequence ID" value="PKZ62653.1"/>
    <property type="molecule type" value="Genomic_DNA"/>
</dbReference>
<reference evidence="2 3" key="1">
    <citation type="submission" date="2017-12" db="EMBL/GenBank/DDBJ databases">
        <title>Phylogenetic diversity of female urinary microbiome.</title>
        <authorList>
            <person name="Thomas-White K."/>
            <person name="Wolfe A.J."/>
        </authorList>
    </citation>
    <scope>NUCLEOTIDE SEQUENCE [LARGE SCALE GENOMIC DNA]</scope>
    <source>
        <strain evidence="2 3">UMB0777</strain>
    </source>
</reference>
<feature type="compositionally biased region" description="Low complexity" evidence="1">
    <location>
        <begin position="115"/>
        <end position="126"/>
    </location>
</feature>
<protein>
    <submittedName>
        <fullName evidence="2">Uncharacterized protein</fullName>
    </submittedName>
</protein>
<evidence type="ECO:0000256" key="1">
    <source>
        <dbReference type="SAM" id="MobiDB-lite"/>
    </source>
</evidence>
<name>A0A2I1R0J3_9ACTN</name>
<gene>
    <name evidence="2" type="ORF">CYJ73_26030</name>
</gene>
<evidence type="ECO:0000313" key="2">
    <source>
        <dbReference type="EMBL" id="PKZ62653.1"/>
    </source>
</evidence>
<evidence type="ECO:0000313" key="3">
    <source>
        <dbReference type="Proteomes" id="UP000234662"/>
    </source>
</evidence>
<organism evidence="2 3">
    <name type="scientific">Gordonia terrae</name>
    <dbReference type="NCBI Taxonomy" id="2055"/>
    <lineage>
        <taxon>Bacteria</taxon>
        <taxon>Bacillati</taxon>
        <taxon>Actinomycetota</taxon>
        <taxon>Actinomycetes</taxon>
        <taxon>Mycobacteriales</taxon>
        <taxon>Gordoniaceae</taxon>
        <taxon>Gordonia</taxon>
    </lineage>
</organism>
<dbReference type="RefSeq" id="WP_101823318.1">
    <property type="nucleotide sequence ID" value="NZ_PKJC01000056.1"/>
</dbReference>
<comment type="caution">
    <text evidence="2">The sequence shown here is derived from an EMBL/GenBank/DDBJ whole genome shotgun (WGS) entry which is preliminary data.</text>
</comment>
<feature type="region of interest" description="Disordered" evidence="1">
    <location>
        <begin position="115"/>
        <end position="159"/>
    </location>
</feature>
<dbReference type="AlphaFoldDB" id="A0A2I1R0J3"/>
<accession>A0A2I1R0J3</accession>
<sequence>MASKTTAAQEALDAYRRELLSDSVETRIAELSGVVATYEATCRDRDRQAKALTARSWWTDANSLRDTFNRMQALAQRQWADEDAVLAAFEAAKAAGAKPSVLASIGLRPEAALTAARARHSASTATDDGKASTGDQPSAPTDTPPAESVGADAPLDRSA</sequence>
<dbReference type="Proteomes" id="UP000234662">
    <property type="component" value="Unassembled WGS sequence"/>
</dbReference>